<feature type="chain" id="PRO_5038823221" evidence="2">
    <location>
        <begin position="25"/>
        <end position="116"/>
    </location>
</feature>
<evidence type="ECO:0000313" key="3">
    <source>
        <dbReference type="EMBL" id="KAG5853512.1"/>
    </source>
</evidence>
<keyword evidence="4" id="KW-1185">Reference proteome</keyword>
<sequence length="116" mass="12086">MEQRQCSWPVTVLVFAAVLWMQRGSNFGPRPSHSSHRPNLWLALCGLSRGGIRACPCAGRSAAQAPVLSGPDRAYLDKRAVLARGPGPSPAAGLPAAERPGGPARGRADPGGTPPR</sequence>
<evidence type="ECO:0000313" key="4">
    <source>
        <dbReference type="Proteomes" id="UP001044222"/>
    </source>
</evidence>
<dbReference type="AlphaFoldDB" id="A0A9D3S855"/>
<gene>
    <name evidence="3" type="ORF">ANANG_G00026750</name>
</gene>
<organism evidence="3 4">
    <name type="scientific">Anguilla anguilla</name>
    <name type="common">European freshwater eel</name>
    <name type="synonym">Muraena anguilla</name>
    <dbReference type="NCBI Taxonomy" id="7936"/>
    <lineage>
        <taxon>Eukaryota</taxon>
        <taxon>Metazoa</taxon>
        <taxon>Chordata</taxon>
        <taxon>Craniata</taxon>
        <taxon>Vertebrata</taxon>
        <taxon>Euteleostomi</taxon>
        <taxon>Actinopterygii</taxon>
        <taxon>Neopterygii</taxon>
        <taxon>Teleostei</taxon>
        <taxon>Anguilliformes</taxon>
        <taxon>Anguillidae</taxon>
        <taxon>Anguilla</taxon>
    </lineage>
</organism>
<comment type="caution">
    <text evidence="3">The sequence shown here is derived from an EMBL/GenBank/DDBJ whole genome shotgun (WGS) entry which is preliminary data.</text>
</comment>
<feature type="region of interest" description="Disordered" evidence="1">
    <location>
        <begin position="79"/>
        <end position="116"/>
    </location>
</feature>
<feature type="compositionally biased region" description="Low complexity" evidence="1">
    <location>
        <begin position="90"/>
        <end position="102"/>
    </location>
</feature>
<proteinExistence type="predicted"/>
<evidence type="ECO:0000256" key="2">
    <source>
        <dbReference type="SAM" id="SignalP"/>
    </source>
</evidence>
<evidence type="ECO:0000256" key="1">
    <source>
        <dbReference type="SAM" id="MobiDB-lite"/>
    </source>
</evidence>
<keyword evidence="2" id="KW-0732">Signal</keyword>
<reference evidence="3" key="1">
    <citation type="submission" date="2021-01" db="EMBL/GenBank/DDBJ databases">
        <title>A chromosome-scale assembly of European eel, Anguilla anguilla.</title>
        <authorList>
            <person name="Henkel C."/>
            <person name="Jong-Raadsen S.A."/>
            <person name="Dufour S."/>
            <person name="Weltzien F.-A."/>
            <person name="Palstra A.P."/>
            <person name="Pelster B."/>
            <person name="Spaink H.P."/>
            <person name="Van Den Thillart G.E."/>
            <person name="Jansen H."/>
            <person name="Zahm M."/>
            <person name="Klopp C."/>
            <person name="Cedric C."/>
            <person name="Louis A."/>
            <person name="Berthelot C."/>
            <person name="Parey E."/>
            <person name="Roest Crollius H."/>
            <person name="Montfort J."/>
            <person name="Robinson-Rechavi M."/>
            <person name="Bucao C."/>
            <person name="Bouchez O."/>
            <person name="Gislard M."/>
            <person name="Lluch J."/>
            <person name="Milhes M."/>
            <person name="Lampietro C."/>
            <person name="Lopez Roques C."/>
            <person name="Donnadieu C."/>
            <person name="Braasch I."/>
            <person name="Desvignes T."/>
            <person name="Postlethwait J."/>
            <person name="Bobe J."/>
            <person name="Guiguen Y."/>
            <person name="Dirks R."/>
        </authorList>
    </citation>
    <scope>NUCLEOTIDE SEQUENCE</scope>
    <source>
        <strain evidence="3">Tag_6206</strain>
        <tissue evidence="3">Liver</tissue>
    </source>
</reference>
<dbReference type="Proteomes" id="UP001044222">
    <property type="component" value="Unassembled WGS sequence"/>
</dbReference>
<protein>
    <submittedName>
        <fullName evidence="3">Uncharacterized protein</fullName>
    </submittedName>
</protein>
<dbReference type="EMBL" id="JAFIRN010000002">
    <property type="protein sequence ID" value="KAG5853512.1"/>
    <property type="molecule type" value="Genomic_DNA"/>
</dbReference>
<accession>A0A9D3S855</accession>
<name>A0A9D3S855_ANGAN</name>
<feature type="signal peptide" evidence="2">
    <location>
        <begin position="1"/>
        <end position="24"/>
    </location>
</feature>